<dbReference type="VEuPathDB" id="MicrosporidiaDB:NEDG_01332"/>
<dbReference type="AlphaFoldDB" id="A0A177EE32"/>
<dbReference type="InterPro" id="IPR019340">
    <property type="entry name" value="Histone_AcTrfase_su3"/>
</dbReference>
<dbReference type="GeneID" id="93647682"/>
<accession>A0A177EE32</accession>
<reference evidence="1 2" key="1">
    <citation type="submission" date="2016-02" db="EMBL/GenBank/DDBJ databases">
        <title>Discovery of a natural microsporidian pathogen with a broad tissue tropism in Caenorhabditis elegans.</title>
        <authorList>
            <person name="Luallen R.J."/>
            <person name="Reinke A.W."/>
            <person name="Tong L."/>
            <person name="Botts M.R."/>
            <person name="Felix M.-A."/>
            <person name="Troemel E.R."/>
        </authorList>
    </citation>
    <scope>NUCLEOTIDE SEQUENCE [LARGE SCALE GENOMIC DNA]</scope>
    <source>
        <strain evidence="1 2">JUm2807</strain>
    </source>
</reference>
<proteinExistence type="predicted"/>
<dbReference type="OrthoDB" id="2189292at2759"/>
<dbReference type="RefSeq" id="XP_067543938.1">
    <property type="nucleotide sequence ID" value="XM_067688750.1"/>
</dbReference>
<evidence type="ECO:0000313" key="2">
    <source>
        <dbReference type="Proteomes" id="UP000185944"/>
    </source>
</evidence>
<sequence>MTKQEKKAKSTKSVTSTEPSALISNTLLNNYVLDYMKDLPEETYELLEEKGRYESAPPTAPKAPAYKHRNNLLTLVTSALVDTAVPVVPVEDKKKRITTKHEGNTYVNSRLEEILGGLLASTAPEEPGEVANDELKMYEGLLTRVIATNNTNKQRLLDGRRTQMAQLYKLSLINTIDQEIESVYNRKYKVKKKKKEEDTSYFQELEDLLEKRNKIKGICSGLSDDLLEIGLPDTGIECVMEQFEGGEYEMLKNMLPEAYFRVLDKGG</sequence>
<dbReference type="Pfam" id="PF10198">
    <property type="entry name" value="Ada3"/>
    <property type="match status" value="1"/>
</dbReference>
<organism evidence="1 2">
    <name type="scientific">Nematocida displodere</name>
    <dbReference type="NCBI Taxonomy" id="1805483"/>
    <lineage>
        <taxon>Eukaryota</taxon>
        <taxon>Fungi</taxon>
        <taxon>Fungi incertae sedis</taxon>
        <taxon>Microsporidia</taxon>
        <taxon>Nematocida</taxon>
    </lineage>
</organism>
<gene>
    <name evidence="1" type="ORF">NEDG_01332</name>
</gene>
<name>A0A177EE32_9MICR</name>
<comment type="caution">
    <text evidence="1">The sequence shown here is derived from an EMBL/GenBank/DDBJ whole genome shotgun (WGS) entry which is preliminary data.</text>
</comment>
<dbReference type="Proteomes" id="UP000185944">
    <property type="component" value="Unassembled WGS sequence"/>
</dbReference>
<keyword evidence="2" id="KW-1185">Reference proteome</keyword>
<dbReference type="EMBL" id="LTDL01000041">
    <property type="protein sequence ID" value="OAG29259.1"/>
    <property type="molecule type" value="Genomic_DNA"/>
</dbReference>
<evidence type="ECO:0000313" key="1">
    <source>
        <dbReference type="EMBL" id="OAG29259.1"/>
    </source>
</evidence>
<protein>
    <submittedName>
        <fullName evidence="1">Uncharacterized protein</fullName>
    </submittedName>
</protein>